<dbReference type="GeneID" id="27721508"/>
<dbReference type="InterPro" id="IPR042099">
    <property type="entry name" value="ANL_N_sf"/>
</dbReference>
<evidence type="ECO:0000256" key="3">
    <source>
        <dbReference type="SAM" id="MobiDB-lite"/>
    </source>
</evidence>
<dbReference type="GO" id="GO:0044550">
    <property type="term" value="P:secondary metabolite biosynthetic process"/>
    <property type="evidence" value="ECO:0007669"/>
    <property type="project" value="TreeGrafter"/>
</dbReference>
<comment type="caution">
    <text evidence="5">The sequence shown here is derived from an EMBL/GenBank/DDBJ whole genome shotgun (WGS) entry which is preliminary data.</text>
</comment>
<dbReference type="InterPro" id="IPR000873">
    <property type="entry name" value="AMP-dep_synth/lig_dom"/>
</dbReference>
<keyword evidence="2" id="KW-0597">Phosphoprotein</keyword>
<dbReference type="KEGG" id="sapo:SAPIO_CDS2436"/>
<dbReference type="Pfam" id="PF00501">
    <property type="entry name" value="AMP-binding"/>
    <property type="match status" value="1"/>
</dbReference>
<reference evidence="5 6" key="1">
    <citation type="journal article" date="2014" name="Genome Announc.">
        <title>Draft genome sequence of the pathogenic fungus Scedosporium apiospermum.</title>
        <authorList>
            <person name="Vandeputte P."/>
            <person name="Ghamrawi S."/>
            <person name="Rechenmann M."/>
            <person name="Iltis A."/>
            <person name="Giraud S."/>
            <person name="Fleury M."/>
            <person name="Thornton C."/>
            <person name="Delhaes L."/>
            <person name="Meyer W."/>
            <person name="Papon N."/>
            <person name="Bouchara J.P."/>
        </authorList>
    </citation>
    <scope>NUCLEOTIDE SEQUENCE [LARGE SCALE GENOMIC DNA]</scope>
    <source>
        <strain evidence="5 6">IHEM 14462</strain>
    </source>
</reference>
<dbReference type="HOGENOM" id="CLU_700497_0_0_1"/>
<protein>
    <recommendedName>
        <fullName evidence="4">AMP-dependent synthetase/ligase domain-containing protein</fullName>
    </recommendedName>
</protein>
<dbReference type="EMBL" id="JOWA01000086">
    <property type="protein sequence ID" value="KEZ45035.1"/>
    <property type="molecule type" value="Genomic_DNA"/>
</dbReference>
<dbReference type="GO" id="GO:0031177">
    <property type="term" value="F:phosphopantetheine binding"/>
    <property type="evidence" value="ECO:0007669"/>
    <property type="project" value="TreeGrafter"/>
</dbReference>
<name>A0A084GCH3_PSEDA</name>
<sequence>MSTRATPSEYASWLAHGSGSLVKALNWKFAWAGREVLPPSLAQTLRELELPELKLYNSYGPAETITCTKAEVRLAENNSASSDDGNPNDADDSRNDSHSSEAAVIPAGFLLPGDSVFIVDHNLDLLPQGAAGQIVIDGPSVAAGRVVYRTGDVGRLQSDGSLVFIGRVAGDIMIKMRGMRVDLQETEMPPSQRLRTRFVRLWCLWESHLLVAHAQFVRNDFYPGGATQKAFLRQLRFILSLPLYLVPALFVPFEQMPTDAHGKTDRNASNLTLPRVASDVAELKKCSHSLGGIVSLIDLAAKIETSAVAASDVVDWEEKTHLQKEYFEDLLTHTNNLLHPYHQAILNTNPVTDDEKKTDSKVAEEELIEIRLDSGDLLETHLGLSDLSFSSPWT</sequence>
<feature type="region of interest" description="Disordered" evidence="3">
    <location>
        <begin position="77"/>
        <end position="98"/>
    </location>
</feature>
<dbReference type="PANTHER" id="PTHR45527:SF1">
    <property type="entry name" value="FATTY ACID SYNTHASE"/>
    <property type="match status" value="1"/>
</dbReference>
<dbReference type="Gene3D" id="3.30.300.30">
    <property type="match status" value="1"/>
</dbReference>
<dbReference type="InterPro" id="IPR045851">
    <property type="entry name" value="AMP-bd_C_sf"/>
</dbReference>
<evidence type="ECO:0000256" key="1">
    <source>
        <dbReference type="ARBA" id="ARBA00022450"/>
    </source>
</evidence>
<dbReference type="RefSeq" id="XP_016644834.1">
    <property type="nucleotide sequence ID" value="XM_016785458.1"/>
</dbReference>
<accession>A0A084GCH3</accession>
<dbReference type="Gene3D" id="3.40.50.12780">
    <property type="entry name" value="N-terminal domain of ligase-like"/>
    <property type="match status" value="1"/>
</dbReference>
<organism evidence="5 6">
    <name type="scientific">Pseudallescheria apiosperma</name>
    <name type="common">Scedosporium apiospermum</name>
    <dbReference type="NCBI Taxonomy" id="563466"/>
    <lineage>
        <taxon>Eukaryota</taxon>
        <taxon>Fungi</taxon>
        <taxon>Dikarya</taxon>
        <taxon>Ascomycota</taxon>
        <taxon>Pezizomycotina</taxon>
        <taxon>Sordariomycetes</taxon>
        <taxon>Hypocreomycetidae</taxon>
        <taxon>Microascales</taxon>
        <taxon>Microascaceae</taxon>
        <taxon>Scedosporium</taxon>
    </lineage>
</organism>
<dbReference type="VEuPathDB" id="FungiDB:SAPIO_CDS2436"/>
<feature type="domain" description="AMP-dependent synthetase/ligase" evidence="4">
    <location>
        <begin position="26"/>
        <end position="144"/>
    </location>
</feature>
<dbReference type="SUPFAM" id="SSF56801">
    <property type="entry name" value="Acetyl-CoA synthetase-like"/>
    <property type="match status" value="1"/>
</dbReference>
<dbReference type="AlphaFoldDB" id="A0A084GCH3"/>
<gene>
    <name evidence="5" type="ORF">SAPIO_CDS2436</name>
</gene>
<dbReference type="GO" id="GO:0005737">
    <property type="term" value="C:cytoplasm"/>
    <property type="evidence" value="ECO:0007669"/>
    <property type="project" value="TreeGrafter"/>
</dbReference>
<evidence type="ECO:0000259" key="4">
    <source>
        <dbReference type="Pfam" id="PF00501"/>
    </source>
</evidence>
<evidence type="ECO:0000313" key="6">
    <source>
        <dbReference type="Proteomes" id="UP000028545"/>
    </source>
</evidence>
<keyword evidence="6" id="KW-1185">Reference proteome</keyword>
<dbReference type="Proteomes" id="UP000028545">
    <property type="component" value="Unassembled WGS sequence"/>
</dbReference>
<evidence type="ECO:0000313" key="5">
    <source>
        <dbReference type="EMBL" id="KEZ45035.1"/>
    </source>
</evidence>
<dbReference type="GO" id="GO:0043041">
    <property type="term" value="P:amino acid activation for nonribosomal peptide biosynthetic process"/>
    <property type="evidence" value="ECO:0007669"/>
    <property type="project" value="TreeGrafter"/>
</dbReference>
<dbReference type="PANTHER" id="PTHR45527">
    <property type="entry name" value="NONRIBOSOMAL PEPTIDE SYNTHETASE"/>
    <property type="match status" value="1"/>
</dbReference>
<proteinExistence type="predicted"/>
<dbReference type="OrthoDB" id="416786at2759"/>
<evidence type="ECO:0000256" key="2">
    <source>
        <dbReference type="ARBA" id="ARBA00022553"/>
    </source>
</evidence>
<keyword evidence="1" id="KW-0596">Phosphopantetheine</keyword>